<protein>
    <submittedName>
        <fullName evidence="9">(Fe-S)-binding protein</fullName>
    </submittedName>
    <submittedName>
        <fullName evidence="10">NIL domain-containing protein</fullName>
    </submittedName>
</protein>
<evidence type="ECO:0000313" key="11">
    <source>
        <dbReference type="Proteomes" id="UP000053577"/>
    </source>
</evidence>
<reference evidence="10" key="2">
    <citation type="submission" date="2023-12" db="EMBL/GenBank/DDBJ databases">
        <title>Isolation of organohalide respiring bacteria Dehalococcoides mccartyi strain GPTCE1 in groundwater collected near a chemical plant in Suzhou, China.</title>
        <authorList>
            <person name="Liu G."/>
        </authorList>
    </citation>
    <scope>NUCLEOTIDE SEQUENCE</scope>
    <source>
        <strain evidence="10">GPTCE1</strain>
    </source>
</reference>
<evidence type="ECO:0000256" key="7">
    <source>
        <dbReference type="ARBA" id="ARBA00023014"/>
    </source>
</evidence>
<dbReference type="PANTHER" id="PTHR43687:SF6">
    <property type="entry name" value="L-ASPARTATE SEMIALDEHYDE SULFURTRANSFERASE IRON-SULFUR SUBUNIT"/>
    <property type="match status" value="1"/>
</dbReference>
<keyword evidence="4" id="KW-0677">Repeat</keyword>
<dbReference type="OrthoDB" id="9798098at2"/>
<dbReference type="InterPro" id="IPR050572">
    <property type="entry name" value="Fe-S_Ferredoxin"/>
</dbReference>
<dbReference type="InterPro" id="IPR017896">
    <property type="entry name" value="4Fe4S_Fe-S-bd"/>
</dbReference>
<feature type="domain" description="4Fe-4S ferredoxin-type" evidence="8">
    <location>
        <begin position="108"/>
        <end position="136"/>
    </location>
</feature>
<dbReference type="InterPro" id="IPR045865">
    <property type="entry name" value="ACT-like_dom_sf"/>
</dbReference>
<evidence type="ECO:0000256" key="6">
    <source>
        <dbReference type="ARBA" id="ARBA00023004"/>
    </source>
</evidence>
<dbReference type="eggNOG" id="COG1148">
    <property type="taxonomic scope" value="Bacteria"/>
</dbReference>
<organism evidence="9 11">
    <name type="scientific">Dehalococcoides mccartyi</name>
    <dbReference type="NCBI Taxonomy" id="61435"/>
    <lineage>
        <taxon>Bacteria</taxon>
        <taxon>Bacillati</taxon>
        <taxon>Chloroflexota</taxon>
        <taxon>Dehalococcoidia</taxon>
        <taxon>Dehalococcoidales</taxon>
        <taxon>Dehalococcoidaceae</taxon>
        <taxon>Dehalococcoides</taxon>
    </lineage>
</organism>
<gene>
    <name evidence="9" type="ORF">DA01_08635</name>
    <name evidence="10" type="ORF">VLL09_00915</name>
</gene>
<keyword evidence="5" id="KW-0249">Electron transport</keyword>
<keyword evidence="1" id="KW-0813">Transport</keyword>
<dbReference type="GO" id="GO:0051539">
    <property type="term" value="F:4 iron, 4 sulfur cluster binding"/>
    <property type="evidence" value="ECO:0007669"/>
    <property type="project" value="UniProtKB-KW"/>
</dbReference>
<dbReference type="RefSeq" id="WP_041342251.1">
    <property type="nucleotide sequence ID" value="NZ_CP019865.1"/>
</dbReference>
<sequence>MKTSKRIVLRFPQRLVDRPIVYHLIRDFDLAFNILKASITPDKEGLMVLEITGEREAYDKGIAYLNEAGVKIDSLNREVTRNENRCTHCGACVTMCPVDAFSIDEDNREIKFDAKKCIVCGICIQACPPRAMELHF</sequence>
<dbReference type="EMBL" id="JGYD01000029">
    <property type="protein sequence ID" value="KSV16138.1"/>
    <property type="molecule type" value="Genomic_DNA"/>
</dbReference>
<evidence type="ECO:0000259" key="8">
    <source>
        <dbReference type="PROSITE" id="PS51379"/>
    </source>
</evidence>
<dbReference type="PROSITE" id="PS00198">
    <property type="entry name" value="4FE4S_FER_1"/>
    <property type="match status" value="2"/>
</dbReference>
<evidence type="ECO:0000256" key="3">
    <source>
        <dbReference type="ARBA" id="ARBA00022723"/>
    </source>
</evidence>
<keyword evidence="3" id="KW-0479">Metal-binding</keyword>
<dbReference type="EMBL" id="CP141531">
    <property type="protein sequence ID" value="WRO07489.1"/>
    <property type="molecule type" value="Genomic_DNA"/>
</dbReference>
<dbReference type="InterPro" id="IPR018449">
    <property type="entry name" value="NIL_domain"/>
</dbReference>
<dbReference type="Gene3D" id="3.30.70.20">
    <property type="match status" value="2"/>
</dbReference>
<dbReference type="PATRIC" id="fig|61435.5.peg.1700"/>
<feature type="domain" description="4Fe-4S ferredoxin-type" evidence="8">
    <location>
        <begin position="77"/>
        <end position="106"/>
    </location>
</feature>
<evidence type="ECO:0000256" key="5">
    <source>
        <dbReference type="ARBA" id="ARBA00022982"/>
    </source>
</evidence>
<dbReference type="InterPro" id="IPR017900">
    <property type="entry name" value="4Fe4S_Fe_S_CS"/>
</dbReference>
<dbReference type="SUPFAM" id="SSF54862">
    <property type="entry name" value="4Fe-4S ferredoxins"/>
    <property type="match status" value="1"/>
</dbReference>
<evidence type="ECO:0000256" key="1">
    <source>
        <dbReference type="ARBA" id="ARBA00022448"/>
    </source>
</evidence>
<dbReference type="Proteomes" id="UP001327986">
    <property type="component" value="Chromosome"/>
</dbReference>
<proteinExistence type="predicted"/>
<evidence type="ECO:0000256" key="4">
    <source>
        <dbReference type="ARBA" id="ARBA00022737"/>
    </source>
</evidence>
<keyword evidence="6" id="KW-0408">Iron</keyword>
<dbReference type="AlphaFoldDB" id="A0A0V8LXB2"/>
<dbReference type="Pfam" id="PF12838">
    <property type="entry name" value="Fer4_7"/>
    <property type="match status" value="1"/>
</dbReference>
<keyword evidence="7" id="KW-0411">Iron-sulfur</keyword>
<dbReference type="Pfam" id="PF09383">
    <property type="entry name" value="NIL"/>
    <property type="match status" value="1"/>
</dbReference>
<dbReference type="PROSITE" id="PS51379">
    <property type="entry name" value="4FE4S_FER_2"/>
    <property type="match status" value="2"/>
</dbReference>
<name>A0A0V8LXB2_9CHLR</name>
<evidence type="ECO:0000256" key="2">
    <source>
        <dbReference type="ARBA" id="ARBA00022485"/>
    </source>
</evidence>
<dbReference type="GO" id="GO:0046872">
    <property type="term" value="F:metal ion binding"/>
    <property type="evidence" value="ECO:0007669"/>
    <property type="project" value="UniProtKB-KW"/>
</dbReference>
<dbReference type="SUPFAM" id="SSF55021">
    <property type="entry name" value="ACT-like"/>
    <property type="match status" value="1"/>
</dbReference>
<keyword evidence="2" id="KW-0004">4Fe-4S</keyword>
<dbReference type="Proteomes" id="UP000053577">
    <property type="component" value="Unassembled WGS sequence"/>
</dbReference>
<evidence type="ECO:0000313" key="10">
    <source>
        <dbReference type="EMBL" id="WRO07489.1"/>
    </source>
</evidence>
<dbReference type="SMART" id="SM00930">
    <property type="entry name" value="NIL"/>
    <property type="match status" value="1"/>
</dbReference>
<dbReference type="Gene3D" id="3.30.70.260">
    <property type="match status" value="1"/>
</dbReference>
<accession>A0A0V8LXB2</accession>
<reference evidence="9 11" key="1">
    <citation type="journal article" date="2015" name="Sci. Rep.">
        <title>A comparative genomics and reductive dehalogenase gene transcription study of two chloroethene-respiring bacteria, Dehalococcoides mccartyi strains MB and 11a.</title>
        <authorList>
            <person name="Low A."/>
            <person name="Shen Z."/>
            <person name="Cheng D."/>
            <person name="Rogers M.J."/>
            <person name="Lee P.K."/>
            <person name="He J."/>
        </authorList>
    </citation>
    <scope>NUCLEOTIDE SEQUENCE [LARGE SCALE GENOMIC DNA]</scope>
    <source>
        <strain evidence="9 11">MB</strain>
    </source>
</reference>
<dbReference type="PANTHER" id="PTHR43687">
    <property type="entry name" value="ADENYLYLSULFATE REDUCTASE, BETA SUBUNIT"/>
    <property type="match status" value="1"/>
</dbReference>
<evidence type="ECO:0000313" key="9">
    <source>
        <dbReference type="EMBL" id="KSV16138.1"/>
    </source>
</evidence>